<dbReference type="PANTHER" id="PTHR48063">
    <property type="entry name" value="LRR RECEPTOR-LIKE KINASE"/>
    <property type="match status" value="1"/>
</dbReference>
<comment type="subcellular location">
    <subcellularLocation>
        <location evidence="1">Membrane</location>
        <topology evidence="1">Single-pass type I membrane protein</topology>
    </subcellularLocation>
</comment>
<keyword evidence="5 8" id="KW-0472">Membrane</keyword>
<evidence type="ECO:0000313" key="9">
    <source>
        <dbReference type="EMBL" id="PRQ33508.1"/>
    </source>
</evidence>
<dbReference type="AlphaFoldDB" id="A0A2P6QH50"/>
<accession>A0A2P6QH50</accession>
<gene>
    <name evidence="9" type="ORF">RchiOBHm_Chr5g0058421</name>
</gene>
<comment type="caution">
    <text evidence="9">The sequence shown here is derived from an EMBL/GenBank/DDBJ whole genome shotgun (WGS) entry which is preliminary data.</text>
</comment>
<dbReference type="EMBL" id="PDCK01000043">
    <property type="protein sequence ID" value="PRQ33508.1"/>
    <property type="molecule type" value="Genomic_DNA"/>
</dbReference>
<protein>
    <submittedName>
        <fullName evidence="9">Putative leucine-rich repeat domain, L domain-containing protein</fullName>
    </submittedName>
</protein>
<reference evidence="9 10" key="1">
    <citation type="journal article" date="2018" name="Nat. Genet.">
        <title>The Rosa genome provides new insights in the design of modern roses.</title>
        <authorList>
            <person name="Bendahmane M."/>
        </authorList>
    </citation>
    <scope>NUCLEOTIDE SEQUENCE [LARGE SCALE GENOMIC DNA]</scope>
    <source>
        <strain evidence="10">cv. Old Blush</strain>
    </source>
</reference>
<dbReference type="SUPFAM" id="SSF52058">
    <property type="entry name" value="L domain-like"/>
    <property type="match status" value="1"/>
</dbReference>
<dbReference type="STRING" id="74649.A0A2P6QH50"/>
<dbReference type="PANTHER" id="PTHR48063:SF98">
    <property type="entry name" value="LRR RECEPTOR-LIKE SERINE_THREONINE-PROTEIN KINASE FLS2"/>
    <property type="match status" value="1"/>
</dbReference>
<dbReference type="InterPro" id="IPR032675">
    <property type="entry name" value="LRR_dom_sf"/>
</dbReference>
<evidence type="ECO:0000256" key="8">
    <source>
        <dbReference type="SAM" id="Phobius"/>
    </source>
</evidence>
<dbReference type="Proteomes" id="UP000238479">
    <property type="component" value="Chromosome 5"/>
</dbReference>
<sequence length="123" mass="13918">MNRLSGNIPASVRSLNFLSFLNVSYNSLEGPIPTSTQLQSFNASAFEGNQKLCGAPLPNECTPKNGIHANKENNQDEEDEHEIPWFYIFLMLGFTVGFWGVCGPLIIKKTWRYAYFLYEISSM</sequence>
<evidence type="ECO:0000256" key="2">
    <source>
        <dbReference type="ARBA" id="ARBA00022692"/>
    </source>
</evidence>
<evidence type="ECO:0000256" key="4">
    <source>
        <dbReference type="ARBA" id="ARBA00022989"/>
    </source>
</evidence>
<proteinExistence type="predicted"/>
<keyword evidence="7" id="KW-0325">Glycoprotein</keyword>
<keyword evidence="2 8" id="KW-0812">Transmembrane</keyword>
<keyword evidence="6" id="KW-0675">Receptor</keyword>
<evidence type="ECO:0000256" key="6">
    <source>
        <dbReference type="ARBA" id="ARBA00023170"/>
    </source>
</evidence>
<name>A0A2P6QH50_ROSCH</name>
<evidence type="ECO:0000256" key="5">
    <source>
        <dbReference type="ARBA" id="ARBA00023136"/>
    </source>
</evidence>
<feature type="transmembrane region" description="Helical" evidence="8">
    <location>
        <begin position="85"/>
        <end position="107"/>
    </location>
</feature>
<dbReference type="Gene3D" id="3.80.10.10">
    <property type="entry name" value="Ribonuclease Inhibitor"/>
    <property type="match status" value="1"/>
</dbReference>
<dbReference type="InterPro" id="IPR046956">
    <property type="entry name" value="RLP23-like"/>
</dbReference>
<evidence type="ECO:0000256" key="7">
    <source>
        <dbReference type="ARBA" id="ARBA00023180"/>
    </source>
</evidence>
<dbReference type="Gramene" id="PRQ33508">
    <property type="protein sequence ID" value="PRQ33508"/>
    <property type="gene ID" value="RchiOBHm_Chr5g0058421"/>
</dbReference>
<keyword evidence="3" id="KW-0732">Signal</keyword>
<keyword evidence="10" id="KW-1185">Reference proteome</keyword>
<evidence type="ECO:0000256" key="1">
    <source>
        <dbReference type="ARBA" id="ARBA00004479"/>
    </source>
</evidence>
<keyword evidence="4 8" id="KW-1133">Transmembrane helix</keyword>
<evidence type="ECO:0000313" key="10">
    <source>
        <dbReference type="Proteomes" id="UP000238479"/>
    </source>
</evidence>
<dbReference type="GO" id="GO:0016020">
    <property type="term" value="C:membrane"/>
    <property type="evidence" value="ECO:0007669"/>
    <property type="project" value="UniProtKB-SubCell"/>
</dbReference>
<dbReference type="OMA" id="WRIAYFI"/>
<evidence type="ECO:0000256" key="3">
    <source>
        <dbReference type="ARBA" id="ARBA00022729"/>
    </source>
</evidence>
<organism evidence="9 10">
    <name type="scientific">Rosa chinensis</name>
    <name type="common">China rose</name>
    <dbReference type="NCBI Taxonomy" id="74649"/>
    <lineage>
        <taxon>Eukaryota</taxon>
        <taxon>Viridiplantae</taxon>
        <taxon>Streptophyta</taxon>
        <taxon>Embryophyta</taxon>
        <taxon>Tracheophyta</taxon>
        <taxon>Spermatophyta</taxon>
        <taxon>Magnoliopsida</taxon>
        <taxon>eudicotyledons</taxon>
        <taxon>Gunneridae</taxon>
        <taxon>Pentapetalae</taxon>
        <taxon>rosids</taxon>
        <taxon>fabids</taxon>
        <taxon>Rosales</taxon>
        <taxon>Rosaceae</taxon>
        <taxon>Rosoideae</taxon>
        <taxon>Rosoideae incertae sedis</taxon>
        <taxon>Rosa</taxon>
    </lineage>
</organism>